<organism evidence="2 3">
    <name type="scientific">Sphagnum jensenii</name>
    <dbReference type="NCBI Taxonomy" id="128206"/>
    <lineage>
        <taxon>Eukaryota</taxon>
        <taxon>Viridiplantae</taxon>
        <taxon>Streptophyta</taxon>
        <taxon>Embryophyta</taxon>
        <taxon>Bryophyta</taxon>
        <taxon>Sphagnophytina</taxon>
        <taxon>Sphagnopsida</taxon>
        <taxon>Sphagnales</taxon>
        <taxon>Sphagnaceae</taxon>
        <taxon>Sphagnum</taxon>
    </lineage>
</organism>
<feature type="compositionally biased region" description="Polar residues" evidence="1">
    <location>
        <begin position="102"/>
        <end position="121"/>
    </location>
</feature>
<feature type="compositionally biased region" description="Polar residues" evidence="1">
    <location>
        <begin position="696"/>
        <end position="706"/>
    </location>
</feature>
<evidence type="ECO:0000313" key="2">
    <source>
        <dbReference type="EMBL" id="CAK9269527.1"/>
    </source>
</evidence>
<feature type="region of interest" description="Disordered" evidence="1">
    <location>
        <begin position="81"/>
        <end position="246"/>
    </location>
</feature>
<dbReference type="Proteomes" id="UP001497444">
    <property type="component" value="Chromosome 2"/>
</dbReference>
<feature type="compositionally biased region" description="Gly residues" evidence="1">
    <location>
        <begin position="88"/>
        <end position="101"/>
    </location>
</feature>
<gene>
    <name evidence="2" type="ORF">CSSPJE1EN1_LOCUS15005</name>
</gene>
<accession>A0ABP0WRM5</accession>
<feature type="region of interest" description="Disordered" evidence="1">
    <location>
        <begin position="691"/>
        <end position="714"/>
    </location>
</feature>
<keyword evidence="3" id="KW-1185">Reference proteome</keyword>
<protein>
    <submittedName>
        <fullName evidence="2">Uncharacterized protein</fullName>
    </submittedName>
</protein>
<feature type="compositionally biased region" description="Basic and acidic residues" evidence="1">
    <location>
        <begin position="177"/>
        <end position="187"/>
    </location>
</feature>
<name>A0ABP0WRM5_9BRYO</name>
<proteinExistence type="predicted"/>
<feature type="region of interest" description="Disordered" evidence="1">
    <location>
        <begin position="727"/>
        <end position="761"/>
    </location>
</feature>
<reference evidence="2 3" key="1">
    <citation type="submission" date="2024-02" db="EMBL/GenBank/DDBJ databases">
        <authorList>
            <consortium name="ELIXIR-Norway"/>
            <consortium name="Elixir Norway"/>
        </authorList>
    </citation>
    <scope>NUCLEOTIDE SEQUENCE [LARGE SCALE GENOMIC DNA]</scope>
</reference>
<sequence>MGMCEAVVPTFIGTWLIAPEDVNEVSSYIFDAERTLNRLVKVDQISEQRENFAQRYRVPMYVNHAMSHLCSLKDHHKVGGDYGEDGEGVGLGGGGGGGGGQESSPYRPTTKWASGDQNEPESSGAGIIGAHHGTTRWVSDRGKELESSEGPTRCASGHGKEFEPSEGTTRWASGCGKELESSEDTKRWASGRGKGLESSEGTTRWASGRGKGLESSEGTTRWASGRGKGLESSEGTTRWASGRGKGLESSEAVNTVITPLFEKKLSASDMYPFAHLDVPTAFAEGAVSTGAITSSDVVLDYGVSQVIRQDCLVADLLGYLPEISQLELVSKEELPLLDVYGKERVDSKSVDTQWRTDLTLPGHQLEMHLEDKYNGTETLPSLDLLDFTPLPTQGGAMCQELMFLEDNDLYHGTHGDTKGAAHEMNEPFKLEPNCGASSSRSLPSILQQSLKETAGRTTDLGKADAESEQIDIELEACVQQDGNGKQCKDEAAGRQAQKLLSSIHQRLQGLKRAIGVIPTPADYVVEDHCIQHDSESVITFGWRVAPEANALELLFRSKKGMSSILGVGVEFAKVLVVPASLEVKIIGIGHTSWDALWQDSSNNKDDVIDIVSIAGVRRPGAKLENPSNVEYLTAKQSATKYGVGLENQSNTAHVNSTDVEPQGDCSCILDKVVEYLVLKKVIDAVMDKQCDGDGEQGSSSGVNGTKQDIGGRSPSQSTLPLLRSYFSSQGRQKPTGGSDDDDDDDETSPSKVRPHQVNQKRPTGNFCRVTVLPGLGGSFDCAGTPQELGTASIYPTLVFEFNYKLDMNGIICDKQIHITTTTTFDLGEAAPTELMSDSFGWYQNPLMVSLRNYGKADLHLCQLKETLKETKITDKTTHTHSKNSTLQRAAQVQGGYKTFIQVTGSANGTTSNGETIAKETASENLVSEVLKGFQHQDLRAGRNSILKYRFFRLHPPIQVLEDLEERQKYLGMGMCEAVVPTCIGTWLITPEDVDELSPYRFDAERTLNRIFKVGQGRDQRERFVQRTWKRIFKVGQDSEQREQMEHFVQRYCVPMFVNHAMSHLCTLKDIPKLKERETLLNVLQVGIVGI</sequence>
<dbReference type="EMBL" id="OZ020097">
    <property type="protein sequence ID" value="CAK9269527.1"/>
    <property type="molecule type" value="Genomic_DNA"/>
</dbReference>
<feature type="compositionally biased region" description="Acidic residues" evidence="1">
    <location>
        <begin position="738"/>
        <end position="747"/>
    </location>
</feature>
<evidence type="ECO:0000256" key="1">
    <source>
        <dbReference type="SAM" id="MobiDB-lite"/>
    </source>
</evidence>
<evidence type="ECO:0000313" key="3">
    <source>
        <dbReference type="Proteomes" id="UP001497444"/>
    </source>
</evidence>